<keyword evidence="3" id="KW-1185">Reference proteome</keyword>
<accession>A0ABW4R2B7</accession>
<feature type="region of interest" description="Disordered" evidence="1">
    <location>
        <begin position="143"/>
        <end position="178"/>
    </location>
</feature>
<dbReference type="InterPro" id="IPR003772">
    <property type="entry name" value="YceD"/>
</dbReference>
<gene>
    <name evidence="2" type="ORF">ACFSCT_01285</name>
</gene>
<dbReference type="Proteomes" id="UP001597213">
    <property type="component" value="Unassembled WGS sequence"/>
</dbReference>
<dbReference type="EMBL" id="JBHUEN010000005">
    <property type="protein sequence ID" value="MFD1880345.1"/>
    <property type="molecule type" value="Genomic_DNA"/>
</dbReference>
<feature type="compositionally biased region" description="Low complexity" evidence="1">
    <location>
        <begin position="143"/>
        <end position="154"/>
    </location>
</feature>
<reference evidence="3" key="1">
    <citation type="journal article" date="2019" name="Int. J. Syst. Evol. Microbiol.">
        <title>The Global Catalogue of Microorganisms (GCM) 10K type strain sequencing project: providing services to taxonomists for standard genome sequencing and annotation.</title>
        <authorList>
            <consortium name="The Broad Institute Genomics Platform"/>
            <consortium name="The Broad Institute Genome Sequencing Center for Infectious Disease"/>
            <person name="Wu L."/>
            <person name="Ma J."/>
        </authorList>
    </citation>
    <scope>NUCLEOTIDE SEQUENCE [LARGE SCALE GENOMIC DNA]</scope>
    <source>
        <strain evidence="3">CCUG 56029</strain>
    </source>
</reference>
<proteinExistence type="predicted"/>
<organism evidence="2 3">
    <name type="scientific">Paracoccus pacificus</name>
    <dbReference type="NCBI Taxonomy" id="1463598"/>
    <lineage>
        <taxon>Bacteria</taxon>
        <taxon>Pseudomonadati</taxon>
        <taxon>Pseudomonadota</taxon>
        <taxon>Alphaproteobacteria</taxon>
        <taxon>Rhodobacterales</taxon>
        <taxon>Paracoccaceae</taxon>
        <taxon>Paracoccus</taxon>
    </lineage>
</organism>
<sequence>MTAAPRYSHRLRVAHLNPRAPTEIDLKPDAAARRAIAADLDLLDLPELRFTGRITAEGGQAWALTGRLKARVVQPCVVTLDPVTTDLSEDLRRVYSPHAVQPEGDEVEMPDDEIEPLGQFIDVGEVMVEALALALPPWPRAAGADAAEAALGDDPGAGDEERQKPFAGLADLLARKPH</sequence>
<protein>
    <submittedName>
        <fullName evidence="2">YceD family protein</fullName>
    </submittedName>
</protein>
<comment type="caution">
    <text evidence="2">The sequence shown here is derived from an EMBL/GenBank/DDBJ whole genome shotgun (WGS) entry which is preliminary data.</text>
</comment>
<evidence type="ECO:0000313" key="2">
    <source>
        <dbReference type="EMBL" id="MFD1880345.1"/>
    </source>
</evidence>
<evidence type="ECO:0000313" key="3">
    <source>
        <dbReference type="Proteomes" id="UP001597213"/>
    </source>
</evidence>
<evidence type="ECO:0000256" key="1">
    <source>
        <dbReference type="SAM" id="MobiDB-lite"/>
    </source>
</evidence>
<name>A0ABW4R2B7_9RHOB</name>
<dbReference type="Pfam" id="PF02620">
    <property type="entry name" value="YceD"/>
    <property type="match status" value="1"/>
</dbReference>
<dbReference type="RefSeq" id="WP_379139496.1">
    <property type="nucleotide sequence ID" value="NZ_JBHUEN010000005.1"/>
</dbReference>